<proteinExistence type="predicted"/>
<reference evidence="2 3" key="1">
    <citation type="submission" date="2015-12" db="EMBL/GenBank/DDBJ databases">
        <title>Genome sequence of Oceanibaculum pacificum MCCC 1A02656.</title>
        <authorList>
            <person name="Lu L."/>
            <person name="Lai Q."/>
            <person name="Shao Z."/>
            <person name="Qian P."/>
        </authorList>
    </citation>
    <scope>NUCLEOTIDE SEQUENCE [LARGE SCALE GENOMIC DNA]</scope>
    <source>
        <strain evidence="2 3">MCCC 1A02656</strain>
    </source>
</reference>
<feature type="signal peptide" evidence="1">
    <location>
        <begin position="1"/>
        <end position="21"/>
    </location>
</feature>
<evidence type="ECO:0000256" key="1">
    <source>
        <dbReference type="SAM" id="SignalP"/>
    </source>
</evidence>
<protein>
    <recommendedName>
        <fullName evidence="4">Flagellar protein FliL</fullName>
    </recommendedName>
</protein>
<evidence type="ECO:0000313" key="2">
    <source>
        <dbReference type="EMBL" id="KZD10298.1"/>
    </source>
</evidence>
<sequence length="128" mass="13979">MRRAIFLAFLIALATALPAQAASKKDAGSTERVQFVNVGPYLINLFVDGKPVNGRLALTLEAKDLVARSALTQNSQRIDSILLPLAMEMYAKGRPAPESIHAFKVKSMQALGQQFPGHVVEIYVKLLM</sequence>
<dbReference type="OrthoDB" id="7363993at2"/>
<evidence type="ECO:0008006" key="4">
    <source>
        <dbReference type="Google" id="ProtNLM"/>
    </source>
</evidence>
<evidence type="ECO:0000313" key="3">
    <source>
        <dbReference type="Proteomes" id="UP000076400"/>
    </source>
</evidence>
<dbReference type="RefSeq" id="WP_067553842.1">
    <property type="nucleotide sequence ID" value="NZ_LPXN01000090.1"/>
</dbReference>
<gene>
    <name evidence="2" type="ORF">AUP43_06125</name>
</gene>
<comment type="caution">
    <text evidence="2">The sequence shown here is derived from an EMBL/GenBank/DDBJ whole genome shotgun (WGS) entry which is preliminary data.</text>
</comment>
<keyword evidence="1" id="KW-0732">Signal</keyword>
<dbReference type="Proteomes" id="UP000076400">
    <property type="component" value="Unassembled WGS sequence"/>
</dbReference>
<dbReference type="EMBL" id="LPXN01000090">
    <property type="protein sequence ID" value="KZD10298.1"/>
    <property type="molecule type" value="Genomic_DNA"/>
</dbReference>
<organism evidence="2 3">
    <name type="scientific">Oceanibaculum pacificum</name>
    <dbReference type="NCBI Taxonomy" id="580166"/>
    <lineage>
        <taxon>Bacteria</taxon>
        <taxon>Pseudomonadati</taxon>
        <taxon>Pseudomonadota</taxon>
        <taxon>Alphaproteobacteria</taxon>
        <taxon>Rhodospirillales</taxon>
        <taxon>Oceanibaculaceae</taxon>
        <taxon>Oceanibaculum</taxon>
    </lineage>
</organism>
<dbReference type="AlphaFoldDB" id="A0A154W9T6"/>
<feature type="chain" id="PRO_5007602297" description="Flagellar protein FliL" evidence="1">
    <location>
        <begin position="22"/>
        <end position="128"/>
    </location>
</feature>
<name>A0A154W9T6_9PROT</name>
<keyword evidence="3" id="KW-1185">Reference proteome</keyword>
<accession>A0A154W9T6</accession>